<dbReference type="GO" id="GO:0042575">
    <property type="term" value="C:DNA polymerase complex"/>
    <property type="evidence" value="ECO:0007669"/>
    <property type="project" value="UniProtKB-ARBA"/>
</dbReference>
<dbReference type="SUPFAM" id="SSF53098">
    <property type="entry name" value="Ribonuclease H-like"/>
    <property type="match status" value="1"/>
</dbReference>
<dbReference type="CDD" id="cd00303">
    <property type="entry name" value="retropepsin_like"/>
    <property type="match status" value="1"/>
</dbReference>
<evidence type="ECO:0000256" key="1">
    <source>
        <dbReference type="ARBA" id="ARBA00012493"/>
    </source>
</evidence>
<dbReference type="FunFam" id="3.10.20.370:FF:000001">
    <property type="entry name" value="Retrovirus-related Pol polyprotein from transposon 17.6-like protein"/>
    <property type="match status" value="1"/>
</dbReference>
<evidence type="ECO:0000313" key="10">
    <source>
        <dbReference type="Proteomes" id="UP000035681"/>
    </source>
</evidence>
<dbReference type="SUPFAM" id="SSF56672">
    <property type="entry name" value="DNA/RNA polymerases"/>
    <property type="match status" value="1"/>
</dbReference>
<accession>A0AAF5DP26</accession>
<dbReference type="GO" id="GO:0003676">
    <property type="term" value="F:nucleic acid binding"/>
    <property type="evidence" value="ECO:0007669"/>
    <property type="project" value="InterPro"/>
</dbReference>
<dbReference type="InterPro" id="IPR041588">
    <property type="entry name" value="Integrase_H2C2"/>
</dbReference>
<dbReference type="WBParaSite" id="TCONS_00016333.p1">
    <property type="protein sequence ID" value="TCONS_00016333.p1"/>
    <property type="gene ID" value="XLOC_010914"/>
</dbReference>
<evidence type="ECO:0000256" key="2">
    <source>
        <dbReference type="ARBA" id="ARBA00022679"/>
    </source>
</evidence>
<dbReference type="GO" id="GO:0015074">
    <property type="term" value="P:DNA integration"/>
    <property type="evidence" value="ECO:0007669"/>
    <property type="project" value="InterPro"/>
</dbReference>
<dbReference type="InterPro" id="IPR043128">
    <property type="entry name" value="Rev_trsase/Diguanyl_cyclase"/>
</dbReference>
<evidence type="ECO:0000256" key="4">
    <source>
        <dbReference type="ARBA" id="ARBA00022722"/>
    </source>
</evidence>
<evidence type="ECO:0000256" key="7">
    <source>
        <dbReference type="ARBA" id="ARBA00022918"/>
    </source>
</evidence>
<dbReference type="CDD" id="cd01647">
    <property type="entry name" value="RT_LTR"/>
    <property type="match status" value="1"/>
</dbReference>
<dbReference type="Pfam" id="PF00665">
    <property type="entry name" value="rve"/>
    <property type="match status" value="1"/>
</dbReference>
<dbReference type="InterPro" id="IPR050951">
    <property type="entry name" value="Retrovirus_Pol_polyprotein"/>
</dbReference>
<dbReference type="GO" id="GO:0004519">
    <property type="term" value="F:endonuclease activity"/>
    <property type="evidence" value="ECO:0007669"/>
    <property type="project" value="UniProtKB-KW"/>
</dbReference>
<dbReference type="InterPro" id="IPR000477">
    <property type="entry name" value="RT_dom"/>
</dbReference>
<keyword evidence="7" id="KW-0695">RNA-directed DNA polymerase</keyword>
<keyword evidence="4" id="KW-0540">Nuclease</keyword>
<dbReference type="Gene3D" id="2.30.30.850">
    <property type="match status" value="1"/>
</dbReference>
<dbReference type="InterPro" id="IPR001584">
    <property type="entry name" value="Integrase_cat-core"/>
</dbReference>
<dbReference type="EC" id="2.7.7.49" evidence="1"/>
<dbReference type="GO" id="GO:0003964">
    <property type="term" value="F:RNA-directed DNA polymerase activity"/>
    <property type="evidence" value="ECO:0007669"/>
    <property type="project" value="UniProtKB-KW"/>
</dbReference>
<reference evidence="11" key="1">
    <citation type="submission" date="2024-02" db="UniProtKB">
        <authorList>
            <consortium name="WormBaseParasite"/>
        </authorList>
    </citation>
    <scope>IDENTIFICATION</scope>
</reference>
<keyword evidence="3" id="KW-0548">Nucleotidyltransferase</keyword>
<dbReference type="Gene3D" id="2.40.70.10">
    <property type="entry name" value="Acid Proteases"/>
    <property type="match status" value="1"/>
</dbReference>
<evidence type="ECO:0000259" key="9">
    <source>
        <dbReference type="PROSITE" id="PS50994"/>
    </source>
</evidence>
<dbReference type="FunFam" id="3.30.70.270:FF:000020">
    <property type="entry name" value="Transposon Tf2-6 polyprotein-like Protein"/>
    <property type="match status" value="1"/>
</dbReference>
<dbReference type="AlphaFoldDB" id="A0AAF5DP26"/>
<evidence type="ECO:0000259" key="8">
    <source>
        <dbReference type="PROSITE" id="PS50878"/>
    </source>
</evidence>
<dbReference type="Gene3D" id="1.10.340.70">
    <property type="match status" value="1"/>
</dbReference>
<protein>
    <recommendedName>
        <fullName evidence="1">RNA-directed DNA polymerase</fullName>
        <ecNumber evidence="1">2.7.7.49</ecNumber>
    </recommendedName>
</protein>
<dbReference type="InterPro" id="IPR043502">
    <property type="entry name" value="DNA/RNA_pol_sf"/>
</dbReference>
<dbReference type="PROSITE" id="PS50994">
    <property type="entry name" value="INTEGRASE"/>
    <property type="match status" value="1"/>
</dbReference>
<dbReference type="GO" id="GO:0016787">
    <property type="term" value="F:hydrolase activity"/>
    <property type="evidence" value="ECO:0007669"/>
    <property type="project" value="UniProtKB-KW"/>
</dbReference>
<dbReference type="InterPro" id="IPR021109">
    <property type="entry name" value="Peptidase_aspartic_dom_sf"/>
</dbReference>
<keyword evidence="10" id="KW-1185">Reference proteome</keyword>
<evidence type="ECO:0000256" key="6">
    <source>
        <dbReference type="ARBA" id="ARBA00022801"/>
    </source>
</evidence>
<sequence>MLGVLFSGSVGFMQFLDCDQTDVRHTWAIASPRAWHCEEIHQWHLELRNIYTLEAGTCKGNPSIIAVSPKYTLIVKELPQLLMEIPGRVDICNKTLIEFSKGYALTISQPIWAREEIGVNVTDSIISFPTDMSLKMRGLAIQSLLYKGQGLITQLTSQEWRALFINMFEQHYVDDRNLNILRTKIFSLIQQRILPLYTEACRRSQAEYVAITHTKDPSEKMRIFLNRRDIRASFVENHYIIQKCIDVDPEAIFSDYRYNSTCYPLMPILVKRALKFVDKDGYIRQYAQGIPCIQDTSTASSSEQDEESNNFVINFDSFWDRVIWFVSHGSDILGVLKFFLFSIGGVIGTIVVLFGIWKCYVGVRKIKTWYTKRCVRKRHRNNIKQKMEKIIELSSLQQRQVNSIGSAHGKQTCLDLYIRIKDRQQVVRCLLDSGACLSFINKSVIRECTELQNFAMPTKIAEDFNGNPILAIGKCKIPFIMGAKSVYLPFWILESLNPDVLLGADALEYLDQANCTVSFKLASNTIQIGSVKHPLASISRVAFLSPGDIWKSAKAWLWQIRQLSQETDQLMDELRIVDLEVPEELTKDLAIWEMLPDNHTLRHIDLTGTQFSTIGQTRLRALLHKYATAFIQHEHDIGRYNGHIQHTIHLKADAKLPAAGVPRHSPKTKDSAKTLIDNMLQQGIIQSSTSRCTSRYLLVPKPNGTDRFVVDYRQLNMNSHMEIPCIPHIEDILNTVCQFNWFSVFDVASGFHQIPLHPKCRWLTAFNSPWGVYEYITTPMGLSGSPGTFQRIMDHLFWDLKSSILIYIDDIIIFSADEDSHMKTITIFLQRITEAGLKLRLDKSRFGPDPEKLSIIQNLPPPKDLRHLRGFLGMMNFFRRFIRNYAVITAPLCELLKKGVIFHWSTLCQDAFDTLIKCLMNAPILSPPIPNGEFLLYTDASYTGLGAVLLQKQPELRVITYLSRSINAFERNYPPIHLEALAIVWALAQIDHFIIGMPITIFTDHQPLLALFGSKTLQGKLARYQLRLMQYQATIKYQPGKENVVADYLSRYSVSTVNYITAGSFPWHNMSWSYTDDELSTLSALVDQQKAKEINGKYYKWSPQEGLGGLFPTGGKRDEYLTEFHKHPMLGGHFGWEKVKSQLLQFIFWNNIEEDYKRLCKECFVCQTQKTIPYQLIKHKTQKPMVGNVPLGKIYMDLLQPGRRTSSGYIAAIVAVDSLTRFVMTGLLTNLSAEEVIKSILENIIFKYGVPKQIITDRGTCFSGEEFEKFTKSMNISHHLNSANHHQSNGMVERMNRTLNEAIRIYNNQEWDHTVVTNVFCYNNTIHPKTGLTPSYLMFGRHSNMHLTKTNIIAEEDYNENKKQWEDIIQGIQKNWYDVHHTSWKAEQPLVDFKLNVQINDLVLRKRITDKRGKKSPWSGPYQIISLDKHQRALIKKGRQEMWIHVSQLKKYESEKEKPFLNK</sequence>
<dbReference type="Pfam" id="PF17921">
    <property type="entry name" value="Integrase_H2C2"/>
    <property type="match status" value="1"/>
</dbReference>
<dbReference type="Pfam" id="PF17917">
    <property type="entry name" value="RT_RNaseH"/>
    <property type="match status" value="1"/>
</dbReference>
<dbReference type="Pfam" id="PF00078">
    <property type="entry name" value="RVT_1"/>
    <property type="match status" value="1"/>
</dbReference>
<keyword evidence="5" id="KW-0255">Endonuclease</keyword>
<dbReference type="Gene3D" id="3.30.70.270">
    <property type="match status" value="2"/>
</dbReference>
<name>A0AAF5DP26_STRER</name>
<dbReference type="Proteomes" id="UP000035681">
    <property type="component" value="Unplaced"/>
</dbReference>
<dbReference type="PANTHER" id="PTHR37984">
    <property type="entry name" value="PROTEIN CBG26694"/>
    <property type="match status" value="1"/>
</dbReference>
<evidence type="ECO:0000256" key="5">
    <source>
        <dbReference type="ARBA" id="ARBA00022759"/>
    </source>
</evidence>
<organism evidence="10 11">
    <name type="scientific">Strongyloides stercoralis</name>
    <name type="common">Threadworm</name>
    <dbReference type="NCBI Taxonomy" id="6248"/>
    <lineage>
        <taxon>Eukaryota</taxon>
        <taxon>Metazoa</taxon>
        <taxon>Ecdysozoa</taxon>
        <taxon>Nematoda</taxon>
        <taxon>Chromadorea</taxon>
        <taxon>Rhabditida</taxon>
        <taxon>Tylenchina</taxon>
        <taxon>Panagrolaimomorpha</taxon>
        <taxon>Strongyloidoidea</taxon>
        <taxon>Strongyloididae</taxon>
        <taxon>Strongyloides</taxon>
    </lineage>
</organism>
<dbReference type="InterPro" id="IPR036397">
    <property type="entry name" value="RNaseH_sf"/>
</dbReference>
<evidence type="ECO:0000313" key="11">
    <source>
        <dbReference type="WBParaSite" id="TCONS_00016333.p1"/>
    </source>
</evidence>
<dbReference type="InterPro" id="IPR012337">
    <property type="entry name" value="RNaseH-like_sf"/>
</dbReference>
<proteinExistence type="predicted"/>
<dbReference type="Gene3D" id="3.30.420.10">
    <property type="entry name" value="Ribonuclease H-like superfamily/Ribonuclease H"/>
    <property type="match status" value="1"/>
</dbReference>
<feature type="domain" description="Integrase catalytic" evidence="9">
    <location>
        <begin position="1186"/>
        <end position="1342"/>
    </location>
</feature>
<dbReference type="InterPro" id="IPR041373">
    <property type="entry name" value="RT_RNaseH"/>
</dbReference>
<dbReference type="CDD" id="cd09274">
    <property type="entry name" value="RNase_HI_RT_Ty3"/>
    <property type="match status" value="1"/>
</dbReference>
<dbReference type="PROSITE" id="PS50878">
    <property type="entry name" value="RT_POL"/>
    <property type="match status" value="1"/>
</dbReference>
<dbReference type="Gene3D" id="3.10.10.10">
    <property type="entry name" value="HIV Type 1 Reverse Transcriptase, subunit A, domain 1"/>
    <property type="match status" value="1"/>
</dbReference>
<dbReference type="PANTHER" id="PTHR37984:SF5">
    <property type="entry name" value="PROTEIN NYNRIN-LIKE"/>
    <property type="match status" value="1"/>
</dbReference>
<evidence type="ECO:0000256" key="3">
    <source>
        <dbReference type="ARBA" id="ARBA00022695"/>
    </source>
</evidence>
<feature type="domain" description="Reverse transcriptase" evidence="8">
    <location>
        <begin position="680"/>
        <end position="876"/>
    </location>
</feature>
<dbReference type="SUPFAM" id="SSF50630">
    <property type="entry name" value="Acid proteases"/>
    <property type="match status" value="1"/>
</dbReference>
<dbReference type="Gene3D" id="3.10.20.370">
    <property type="match status" value="1"/>
</dbReference>
<keyword evidence="2" id="KW-0808">Transferase</keyword>
<keyword evidence="6" id="KW-0378">Hydrolase</keyword>